<proteinExistence type="predicted"/>
<feature type="domain" description="Glycosyltransferase 2-like" evidence="2">
    <location>
        <begin position="182"/>
        <end position="253"/>
    </location>
</feature>
<accession>A0A1H2B3U9</accession>
<dbReference type="OrthoDB" id="9771846at2"/>
<dbReference type="Gene3D" id="3.90.550.10">
    <property type="entry name" value="Spore Coat Polysaccharide Biosynthesis Protein SpsA, Chain A"/>
    <property type="match status" value="1"/>
</dbReference>
<gene>
    <name evidence="3" type="ORF">SAMN04489743_3408</name>
</gene>
<reference evidence="4" key="1">
    <citation type="submission" date="2016-10" db="EMBL/GenBank/DDBJ databases">
        <authorList>
            <person name="Varghese N."/>
            <person name="Submissions S."/>
        </authorList>
    </citation>
    <scope>NUCLEOTIDE SEQUENCE [LARGE SCALE GENOMIC DNA]</scope>
    <source>
        <strain evidence="4">IMMIB L-1606</strain>
    </source>
</reference>
<keyword evidence="3" id="KW-0808">Transferase</keyword>
<evidence type="ECO:0000259" key="2">
    <source>
        <dbReference type="Pfam" id="PF13632"/>
    </source>
</evidence>
<name>A0A1H2B3U9_9MICC</name>
<dbReference type="SUPFAM" id="SSF53448">
    <property type="entry name" value="Nucleotide-diphospho-sugar transferases"/>
    <property type="match status" value="1"/>
</dbReference>
<evidence type="ECO:0000313" key="4">
    <source>
        <dbReference type="Proteomes" id="UP000198751"/>
    </source>
</evidence>
<organism evidence="3 4">
    <name type="scientific">Pseudarthrobacter equi</name>
    <dbReference type="NCBI Taxonomy" id="728066"/>
    <lineage>
        <taxon>Bacteria</taxon>
        <taxon>Bacillati</taxon>
        <taxon>Actinomycetota</taxon>
        <taxon>Actinomycetes</taxon>
        <taxon>Micrococcales</taxon>
        <taxon>Micrococcaceae</taxon>
        <taxon>Pseudarthrobacter</taxon>
    </lineage>
</organism>
<dbReference type="RefSeq" id="WP_091722513.1">
    <property type="nucleotide sequence ID" value="NZ_LT629779.1"/>
</dbReference>
<feature type="domain" description="Glycosyltransferase 2-like" evidence="1">
    <location>
        <begin position="5"/>
        <end position="124"/>
    </location>
</feature>
<dbReference type="InterPro" id="IPR001173">
    <property type="entry name" value="Glyco_trans_2-like"/>
</dbReference>
<dbReference type="Pfam" id="PF00535">
    <property type="entry name" value="Glycos_transf_2"/>
    <property type="match status" value="1"/>
</dbReference>
<dbReference type="PANTHER" id="PTHR43179:SF7">
    <property type="entry name" value="RHAMNOSYLTRANSFERASE WBBL"/>
    <property type="match status" value="1"/>
</dbReference>
<dbReference type="Proteomes" id="UP000198751">
    <property type="component" value="Chromosome I"/>
</dbReference>
<protein>
    <submittedName>
        <fullName evidence="3">Glycosyltransferase, GT2 family</fullName>
    </submittedName>
</protein>
<dbReference type="Pfam" id="PF13632">
    <property type="entry name" value="Glyco_trans_2_3"/>
    <property type="match status" value="1"/>
</dbReference>
<keyword evidence="4" id="KW-1185">Reference proteome</keyword>
<dbReference type="EMBL" id="LT629779">
    <property type="protein sequence ID" value="SDT52854.1"/>
    <property type="molecule type" value="Genomic_DNA"/>
</dbReference>
<sequence length="277" mass="30008">MQDISAIIVAYHSEDLIVDCVNAALASGLSQVIVWDNADDQGSLKALSHVEDSRLMLIGDETNEGFGGAINKASKHCADAAQILLINPDCFVTADVVQGLCREFDQPETGIVAPRMTYENGQQGIAGGPYPSVLKEFLGKLGVDRFVPKGLKSIILSLFKSSSNGASYYDSLVPGAAISVDWVSGFCMMIRAEAFREVAGFDSDYFLYFEDVDICRRATEKGYSVKLVRNISALHLESTSTIAAGKSRHYYQGLSVYLRKHGTAGSRLFAKTLGLVK</sequence>
<dbReference type="GO" id="GO:0016740">
    <property type="term" value="F:transferase activity"/>
    <property type="evidence" value="ECO:0007669"/>
    <property type="project" value="UniProtKB-KW"/>
</dbReference>
<dbReference type="PANTHER" id="PTHR43179">
    <property type="entry name" value="RHAMNOSYLTRANSFERASE WBBL"/>
    <property type="match status" value="1"/>
</dbReference>
<dbReference type="InterPro" id="IPR029044">
    <property type="entry name" value="Nucleotide-diphossugar_trans"/>
</dbReference>
<dbReference type="AlphaFoldDB" id="A0A1H2B3U9"/>
<evidence type="ECO:0000313" key="3">
    <source>
        <dbReference type="EMBL" id="SDT52854.1"/>
    </source>
</evidence>
<evidence type="ECO:0000259" key="1">
    <source>
        <dbReference type="Pfam" id="PF00535"/>
    </source>
</evidence>